<dbReference type="Pfam" id="PF03959">
    <property type="entry name" value="FSH1"/>
    <property type="match status" value="1"/>
</dbReference>
<gene>
    <name evidence="4" type="ORF">PGLA1383_LOCUS52473</name>
    <name evidence="5" type="ORF">PGLA2088_LOCUS49376</name>
</gene>
<dbReference type="GO" id="GO:0016787">
    <property type="term" value="F:hydrolase activity"/>
    <property type="evidence" value="ECO:0007669"/>
    <property type="project" value="UniProtKB-KW"/>
</dbReference>
<evidence type="ECO:0000259" key="3">
    <source>
        <dbReference type="Pfam" id="PF03959"/>
    </source>
</evidence>
<dbReference type="GO" id="GO:0005634">
    <property type="term" value="C:nucleus"/>
    <property type="evidence" value="ECO:0007669"/>
    <property type="project" value="TreeGrafter"/>
</dbReference>
<keyword evidence="2" id="KW-0812">Transmembrane</keyword>
<sequence length="258" mass="27484">MRWQSFVTPRSCCRPPCLPKSIALALFVGSFIVALKYSTTRAALMPRLLCLHGKGETGADFARRLEPIRSRCPGVELVCVDAPHALGGGFAWWHLPPGERSFTSSTFQGWDQTVSYIQDVWTKQGPFDGMLGFSQGAILLAALAALGLLGEKSVIQPRVLMLYGSAVPGPFKRELAARSAALQADPGAHISYRALHVLSKNDEVNPPEGAREVAAAMGGQVLEHSGGHEVPLDEASLAAYSAFLSAAAVADHGHSEPV</sequence>
<proteinExistence type="predicted"/>
<evidence type="ECO:0000313" key="5">
    <source>
        <dbReference type="EMBL" id="CAE8738868.1"/>
    </source>
</evidence>
<evidence type="ECO:0000256" key="2">
    <source>
        <dbReference type="SAM" id="Phobius"/>
    </source>
</evidence>
<dbReference type="InterPro" id="IPR050593">
    <property type="entry name" value="LovG"/>
</dbReference>
<dbReference type="EMBL" id="CAJNNW010037016">
    <property type="protein sequence ID" value="CAE8738868.1"/>
    <property type="molecule type" value="Genomic_DNA"/>
</dbReference>
<dbReference type="AlphaFoldDB" id="A0A813HGH7"/>
<dbReference type="PANTHER" id="PTHR48070:SF6">
    <property type="entry name" value="ESTERASE OVCA2"/>
    <property type="match status" value="1"/>
</dbReference>
<protein>
    <recommendedName>
        <fullName evidence="3">Serine hydrolase domain-containing protein</fullName>
    </recommendedName>
</protein>
<dbReference type="SUPFAM" id="SSF53474">
    <property type="entry name" value="alpha/beta-Hydrolases"/>
    <property type="match status" value="1"/>
</dbReference>
<keyword evidence="2" id="KW-1133">Transmembrane helix</keyword>
<dbReference type="Gene3D" id="3.40.50.1820">
    <property type="entry name" value="alpha/beta hydrolase"/>
    <property type="match status" value="1"/>
</dbReference>
<comment type="caution">
    <text evidence="4">The sequence shown here is derived from an EMBL/GenBank/DDBJ whole genome shotgun (WGS) entry which is preliminary data.</text>
</comment>
<dbReference type="EMBL" id="CAJNNV010031613">
    <property type="protein sequence ID" value="CAE8637074.1"/>
    <property type="molecule type" value="Genomic_DNA"/>
</dbReference>
<reference evidence="4" key="1">
    <citation type="submission" date="2021-02" db="EMBL/GenBank/DDBJ databases">
        <authorList>
            <person name="Dougan E. K."/>
            <person name="Rhodes N."/>
            <person name="Thang M."/>
            <person name="Chan C."/>
        </authorList>
    </citation>
    <scope>NUCLEOTIDE SEQUENCE</scope>
</reference>
<dbReference type="Proteomes" id="UP000626109">
    <property type="component" value="Unassembled WGS sequence"/>
</dbReference>
<keyword evidence="6" id="KW-1185">Reference proteome</keyword>
<feature type="domain" description="Serine hydrolase" evidence="3">
    <location>
        <begin position="46"/>
        <end position="234"/>
    </location>
</feature>
<keyword evidence="2" id="KW-0472">Membrane</keyword>
<name>A0A813HGH7_POLGL</name>
<dbReference type="InterPro" id="IPR005645">
    <property type="entry name" value="FSH-like_dom"/>
</dbReference>
<feature type="transmembrane region" description="Helical" evidence="2">
    <location>
        <begin position="21"/>
        <end position="39"/>
    </location>
</feature>
<dbReference type="PANTHER" id="PTHR48070">
    <property type="entry name" value="ESTERASE OVCA2"/>
    <property type="match status" value="1"/>
</dbReference>
<dbReference type="OrthoDB" id="414698at2759"/>
<evidence type="ECO:0000313" key="4">
    <source>
        <dbReference type="EMBL" id="CAE8637074.1"/>
    </source>
</evidence>
<keyword evidence="1" id="KW-0378">Hydrolase</keyword>
<evidence type="ECO:0000313" key="6">
    <source>
        <dbReference type="Proteomes" id="UP000654075"/>
    </source>
</evidence>
<dbReference type="InterPro" id="IPR029058">
    <property type="entry name" value="AB_hydrolase_fold"/>
</dbReference>
<accession>A0A813HGH7</accession>
<dbReference type="OMA" id="FAWWHLP"/>
<dbReference type="GO" id="GO:0005737">
    <property type="term" value="C:cytoplasm"/>
    <property type="evidence" value="ECO:0007669"/>
    <property type="project" value="TreeGrafter"/>
</dbReference>
<organism evidence="4 6">
    <name type="scientific">Polarella glacialis</name>
    <name type="common">Dinoflagellate</name>
    <dbReference type="NCBI Taxonomy" id="89957"/>
    <lineage>
        <taxon>Eukaryota</taxon>
        <taxon>Sar</taxon>
        <taxon>Alveolata</taxon>
        <taxon>Dinophyceae</taxon>
        <taxon>Suessiales</taxon>
        <taxon>Suessiaceae</taxon>
        <taxon>Polarella</taxon>
    </lineage>
</organism>
<evidence type="ECO:0000256" key="1">
    <source>
        <dbReference type="ARBA" id="ARBA00022801"/>
    </source>
</evidence>
<dbReference type="Proteomes" id="UP000654075">
    <property type="component" value="Unassembled WGS sequence"/>
</dbReference>